<proteinExistence type="predicted"/>
<dbReference type="InterPro" id="IPR045632">
    <property type="entry name" value="DUF6314"/>
</dbReference>
<dbReference type="Pfam" id="PF19834">
    <property type="entry name" value="DUF6314"/>
    <property type="match status" value="1"/>
</dbReference>
<evidence type="ECO:0000313" key="2">
    <source>
        <dbReference type="EMBL" id="NOG32182.1"/>
    </source>
</evidence>
<sequence length="158" mass="17703">MQTSQEVLSCLRRVRVLHFNAQSQAGTGWEGVGKGEVKVSAAQENSLVFHETGNWQPNHKSAEHPSAFAFTNTFRWTAIGHQLRLEHLRFGVDKPVLLFDMAPDEAGQWREVDPHLCGQDVYAASLTIEGTQIRVAWSIQGPRKQEAIVYSYQTDPTA</sequence>
<protein>
    <recommendedName>
        <fullName evidence="1">DUF6314 domain-containing protein</fullName>
    </recommendedName>
</protein>
<reference evidence="2 3" key="1">
    <citation type="submission" date="2020-05" db="EMBL/GenBank/DDBJ databases">
        <authorList>
            <person name="Ruan W."/>
            <person name="Jeon C.O."/>
            <person name="Chun B.H."/>
        </authorList>
    </citation>
    <scope>NUCLEOTIDE SEQUENCE [LARGE SCALE GENOMIC DNA]</scope>
    <source>
        <strain evidence="2 3">TBZ9</strain>
    </source>
</reference>
<name>A0A7Y3TZ85_9GAMM</name>
<organism evidence="2 3">
    <name type="scientific">Vreelandella azerica</name>
    <dbReference type="NCBI Taxonomy" id="2732867"/>
    <lineage>
        <taxon>Bacteria</taxon>
        <taxon>Pseudomonadati</taxon>
        <taxon>Pseudomonadota</taxon>
        <taxon>Gammaproteobacteria</taxon>
        <taxon>Oceanospirillales</taxon>
        <taxon>Halomonadaceae</taxon>
        <taxon>Vreelandella</taxon>
    </lineage>
</organism>
<comment type="caution">
    <text evidence="2">The sequence shown here is derived from an EMBL/GenBank/DDBJ whole genome shotgun (WGS) entry which is preliminary data.</text>
</comment>
<feature type="domain" description="DUF6314" evidence="1">
    <location>
        <begin position="30"/>
        <end position="153"/>
    </location>
</feature>
<keyword evidence="3" id="KW-1185">Reference proteome</keyword>
<reference evidence="2 3" key="2">
    <citation type="submission" date="2020-06" db="EMBL/GenBank/DDBJ databases">
        <title>Halomonas songnenensis sp. nov., a moderately halophilic bacterium isolated from saline and alkaline soils.</title>
        <authorList>
            <person name="Jiang J."/>
            <person name="Pan Y."/>
        </authorList>
    </citation>
    <scope>NUCLEOTIDE SEQUENCE [LARGE SCALE GENOMIC DNA]</scope>
    <source>
        <strain evidence="2 3">TBZ9</strain>
    </source>
</reference>
<evidence type="ECO:0000313" key="3">
    <source>
        <dbReference type="Proteomes" id="UP000588806"/>
    </source>
</evidence>
<gene>
    <name evidence="2" type="ORF">HLB35_11210</name>
</gene>
<dbReference type="AlphaFoldDB" id="A0A7Y3TZ85"/>
<dbReference type="RefSeq" id="WP_171702639.1">
    <property type="nucleotide sequence ID" value="NZ_JABFHI010000004.1"/>
</dbReference>
<dbReference type="EMBL" id="JABFHI010000004">
    <property type="protein sequence ID" value="NOG32182.1"/>
    <property type="molecule type" value="Genomic_DNA"/>
</dbReference>
<evidence type="ECO:0000259" key="1">
    <source>
        <dbReference type="Pfam" id="PF19834"/>
    </source>
</evidence>
<dbReference type="Proteomes" id="UP000588806">
    <property type="component" value="Unassembled WGS sequence"/>
</dbReference>
<accession>A0A7Y3TZ85</accession>